<protein>
    <submittedName>
        <fullName evidence="1">Uncharacterized protein</fullName>
    </submittedName>
</protein>
<sequence length="134" mass="15901">MKKCMNYRDIPYEKLNDVLEIILKDVTYIYVKGFEKKQWLSGIIKGSKTIINLENLGCPSMKNIGITSCHYHEYRKSIIMYHCAFENVKQLKCWLEKNTQMQSSSIGRSLELYYQLEKRIEDMKLQDIAYLTKV</sequence>
<gene>
    <name evidence="1" type="ORF">PV328_007897</name>
</gene>
<accession>A0AA39CAK5</accession>
<evidence type="ECO:0000313" key="2">
    <source>
        <dbReference type="Proteomes" id="UP001168990"/>
    </source>
</evidence>
<comment type="caution">
    <text evidence="1">The sequence shown here is derived from an EMBL/GenBank/DDBJ whole genome shotgun (WGS) entry which is preliminary data.</text>
</comment>
<proteinExistence type="predicted"/>
<reference evidence="1" key="2">
    <citation type="submission" date="2023-03" db="EMBL/GenBank/DDBJ databases">
        <authorList>
            <person name="Inwood S.N."/>
            <person name="Skelly J.G."/>
            <person name="Guhlin J."/>
            <person name="Harrop T.W.R."/>
            <person name="Goldson S.G."/>
            <person name="Dearden P.K."/>
        </authorList>
    </citation>
    <scope>NUCLEOTIDE SEQUENCE</scope>
    <source>
        <strain evidence="1">Irish</strain>
        <tissue evidence="1">Whole body</tissue>
    </source>
</reference>
<dbReference type="Proteomes" id="UP001168990">
    <property type="component" value="Unassembled WGS sequence"/>
</dbReference>
<dbReference type="AlphaFoldDB" id="A0AA39CAK5"/>
<reference evidence="1" key="1">
    <citation type="journal article" date="2023" name="bioRxiv">
        <title>Scaffold-level genome assemblies of two parasitoid biocontrol wasps reveal the parthenogenesis mechanism and an associated novel virus.</title>
        <authorList>
            <person name="Inwood S."/>
            <person name="Skelly J."/>
            <person name="Guhlin J."/>
            <person name="Harrop T."/>
            <person name="Goldson S."/>
            <person name="Dearden P."/>
        </authorList>
    </citation>
    <scope>NUCLEOTIDE SEQUENCE</scope>
    <source>
        <strain evidence="1">Irish</strain>
        <tissue evidence="1">Whole body</tissue>
    </source>
</reference>
<name>A0AA39CAK5_9HYME</name>
<keyword evidence="2" id="KW-1185">Reference proteome</keyword>
<dbReference type="EMBL" id="JAQQBS010001423">
    <property type="protein sequence ID" value="KAK0160490.1"/>
    <property type="molecule type" value="Genomic_DNA"/>
</dbReference>
<evidence type="ECO:0000313" key="1">
    <source>
        <dbReference type="EMBL" id="KAK0160490.1"/>
    </source>
</evidence>
<organism evidence="1 2">
    <name type="scientific">Microctonus aethiopoides</name>
    <dbReference type="NCBI Taxonomy" id="144406"/>
    <lineage>
        <taxon>Eukaryota</taxon>
        <taxon>Metazoa</taxon>
        <taxon>Ecdysozoa</taxon>
        <taxon>Arthropoda</taxon>
        <taxon>Hexapoda</taxon>
        <taxon>Insecta</taxon>
        <taxon>Pterygota</taxon>
        <taxon>Neoptera</taxon>
        <taxon>Endopterygota</taxon>
        <taxon>Hymenoptera</taxon>
        <taxon>Apocrita</taxon>
        <taxon>Ichneumonoidea</taxon>
        <taxon>Braconidae</taxon>
        <taxon>Euphorinae</taxon>
        <taxon>Microctonus</taxon>
    </lineage>
</organism>